<name>A0A8S5V2Z5_9CAUD</name>
<organism evidence="1">
    <name type="scientific">Siphoviridae sp. ct0Bp21</name>
    <dbReference type="NCBI Taxonomy" id="2825291"/>
    <lineage>
        <taxon>Viruses</taxon>
        <taxon>Duplodnaviria</taxon>
        <taxon>Heunggongvirae</taxon>
        <taxon>Uroviricota</taxon>
        <taxon>Caudoviricetes</taxon>
    </lineage>
</organism>
<reference evidence="1" key="1">
    <citation type="journal article" date="2021" name="Proc. Natl. Acad. Sci. U.S.A.">
        <title>A Catalog of Tens of Thousands of Viruses from Human Metagenomes Reveals Hidden Associations with Chronic Diseases.</title>
        <authorList>
            <person name="Tisza M.J."/>
            <person name="Buck C.B."/>
        </authorList>
    </citation>
    <scope>NUCLEOTIDE SEQUENCE</scope>
    <source>
        <strain evidence="1">Ct0Bp21</strain>
    </source>
</reference>
<proteinExistence type="predicted"/>
<sequence length="45" mass="4996">MAYRGGVYTSPKKCNILAKHIVSSSEQSGKSENLFGCYFYTQTTV</sequence>
<protein>
    <submittedName>
        <fullName evidence="1">Uncharacterized protein</fullName>
    </submittedName>
</protein>
<evidence type="ECO:0000313" key="1">
    <source>
        <dbReference type="EMBL" id="DAG00995.1"/>
    </source>
</evidence>
<accession>A0A8S5V2Z5</accession>
<dbReference type="EMBL" id="BK016185">
    <property type="protein sequence ID" value="DAG00995.1"/>
    <property type="molecule type" value="Genomic_DNA"/>
</dbReference>